<dbReference type="InterPro" id="IPR009057">
    <property type="entry name" value="Homeodomain-like_sf"/>
</dbReference>
<name>A0A137NTT3_CONC2</name>
<dbReference type="STRING" id="796925.A0A137NTT3"/>
<dbReference type="PANTHER" id="PTHR45623:SF49">
    <property type="entry name" value="SWI_SNF-RELATED MATRIX-ASSOCIATED ACTIN-DEPENDENT REGULATOR OF CHROMATIN SUBFAMILY A MEMBER 5"/>
    <property type="match status" value="1"/>
</dbReference>
<feature type="compositionally biased region" description="Basic and acidic residues" evidence="3">
    <location>
        <begin position="325"/>
        <end position="347"/>
    </location>
</feature>
<dbReference type="InterPro" id="IPR015195">
    <property type="entry name" value="SLIDE"/>
</dbReference>
<dbReference type="CDD" id="cd18793">
    <property type="entry name" value="SF2_C_SNF"/>
    <property type="match status" value="1"/>
</dbReference>
<dbReference type="InterPro" id="IPR049730">
    <property type="entry name" value="SNF2/RAD54-like_C"/>
</dbReference>
<dbReference type="SUPFAM" id="SSF101224">
    <property type="entry name" value="HAND domain of the nucleosome remodeling ATPase ISWI"/>
    <property type="match status" value="1"/>
</dbReference>
<dbReference type="GO" id="GO:0000785">
    <property type="term" value="C:chromatin"/>
    <property type="evidence" value="ECO:0007669"/>
    <property type="project" value="TreeGrafter"/>
</dbReference>
<dbReference type="InterPro" id="IPR001005">
    <property type="entry name" value="SANT/Myb"/>
</dbReference>
<gene>
    <name evidence="6" type="ORF">CONCODRAFT_132064</name>
</gene>
<dbReference type="PROSITE" id="PS51194">
    <property type="entry name" value="HELICASE_CTER"/>
    <property type="match status" value="1"/>
</dbReference>
<dbReference type="Pfam" id="PF09111">
    <property type="entry name" value="SLIDE"/>
    <property type="match status" value="1"/>
</dbReference>
<dbReference type="InterPro" id="IPR015194">
    <property type="entry name" value="ISWI_HAND-dom"/>
</dbReference>
<keyword evidence="2" id="KW-0539">Nucleus</keyword>
<dbReference type="EMBL" id="KQ964762">
    <property type="protein sequence ID" value="KXN66136.1"/>
    <property type="molecule type" value="Genomic_DNA"/>
</dbReference>
<keyword evidence="1" id="KW-0378">Hydrolase</keyword>
<dbReference type="Gene3D" id="1.10.1040.30">
    <property type="entry name" value="ISWI, HAND domain"/>
    <property type="match status" value="1"/>
</dbReference>
<dbReference type="AlphaFoldDB" id="A0A137NTT3"/>
<evidence type="ECO:0000256" key="3">
    <source>
        <dbReference type="SAM" id="MobiDB-lite"/>
    </source>
</evidence>
<feature type="region of interest" description="Disordered" evidence="3">
    <location>
        <begin position="321"/>
        <end position="362"/>
    </location>
</feature>
<dbReference type="SMART" id="SM00490">
    <property type="entry name" value="HELICc"/>
    <property type="match status" value="1"/>
</dbReference>
<feature type="compositionally biased region" description="Acidic residues" evidence="3">
    <location>
        <begin position="348"/>
        <end position="357"/>
    </location>
</feature>
<dbReference type="GO" id="GO:0042393">
    <property type="term" value="F:histone binding"/>
    <property type="evidence" value="ECO:0007669"/>
    <property type="project" value="TreeGrafter"/>
</dbReference>
<dbReference type="GO" id="GO:0140658">
    <property type="term" value="F:ATP-dependent chromatin remodeler activity"/>
    <property type="evidence" value="ECO:0007669"/>
    <property type="project" value="TreeGrafter"/>
</dbReference>
<evidence type="ECO:0000313" key="6">
    <source>
        <dbReference type="EMBL" id="KXN66136.1"/>
    </source>
</evidence>
<evidence type="ECO:0000313" key="7">
    <source>
        <dbReference type="Proteomes" id="UP000070444"/>
    </source>
</evidence>
<dbReference type="GO" id="GO:0003677">
    <property type="term" value="F:DNA binding"/>
    <property type="evidence" value="ECO:0007669"/>
    <property type="project" value="InterPro"/>
</dbReference>
<organism evidence="6 7">
    <name type="scientific">Conidiobolus coronatus (strain ATCC 28846 / CBS 209.66 / NRRL 28638)</name>
    <name type="common">Delacroixia coronata</name>
    <dbReference type="NCBI Taxonomy" id="796925"/>
    <lineage>
        <taxon>Eukaryota</taxon>
        <taxon>Fungi</taxon>
        <taxon>Fungi incertae sedis</taxon>
        <taxon>Zoopagomycota</taxon>
        <taxon>Entomophthoromycotina</taxon>
        <taxon>Entomophthoromycetes</taxon>
        <taxon>Entomophthorales</taxon>
        <taxon>Ancylistaceae</taxon>
        <taxon>Conidiobolus</taxon>
    </lineage>
</organism>
<evidence type="ECO:0000256" key="1">
    <source>
        <dbReference type="ARBA" id="ARBA00022801"/>
    </source>
</evidence>
<evidence type="ECO:0000256" key="2">
    <source>
        <dbReference type="ARBA" id="ARBA00023242"/>
    </source>
</evidence>
<dbReference type="InterPro" id="IPR036306">
    <property type="entry name" value="ISWI_HAND-dom_sf"/>
</dbReference>
<proteinExistence type="predicted"/>
<dbReference type="Proteomes" id="UP000070444">
    <property type="component" value="Unassembled WGS sequence"/>
</dbReference>
<feature type="domain" description="SANT" evidence="5">
    <location>
        <begin position="365"/>
        <end position="417"/>
    </location>
</feature>
<dbReference type="OMA" id="FRFIHEN"/>
<dbReference type="SMART" id="SM00717">
    <property type="entry name" value="SANT"/>
    <property type="match status" value="2"/>
</dbReference>
<evidence type="ECO:0000259" key="4">
    <source>
        <dbReference type="PROSITE" id="PS51194"/>
    </source>
</evidence>
<dbReference type="OrthoDB" id="5857104at2759"/>
<dbReference type="GO" id="GO:0031491">
    <property type="term" value="F:nucleosome binding"/>
    <property type="evidence" value="ECO:0007669"/>
    <property type="project" value="InterPro"/>
</dbReference>
<dbReference type="InterPro" id="IPR001650">
    <property type="entry name" value="Helicase_C-like"/>
</dbReference>
<dbReference type="Pfam" id="PF09110">
    <property type="entry name" value="HAND"/>
    <property type="match status" value="1"/>
</dbReference>
<dbReference type="PROSITE" id="PS51293">
    <property type="entry name" value="SANT"/>
    <property type="match status" value="1"/>
</dbReference>
<keyword evidence="7" id="KW-1185">Reference proteome</keyword>
<protein>
    <submittedName>
        <fullName evidence="6">Smarca5 protein</fullName>
    </submittedName>
</protein>
<dbReference type="InterPro" id="IPR027417">
    <property type="entry name" value="P-loop_NTPase"/>
</dbReference>
<dbReference type="InterPro" id="IPR017884">
    <property type="entry name" value="SANT_dom"/>
</dbReference>
<accession>A0A137NTT3</accession>
<dbReference type="GO" id="GO:0016887">
    <property type="term" value="F:ATP hydrolysis activity"/>
    <property type="evidence" value="ECO:0007669"/>
    <property type="project" value="TreeGrafter"/>
</dbReference>
<dbReference type="Gene3D" id="1.10.10.60">
    <property type="entry name" value="Homeodomain-like"/>
    <property type="match status" value="2"/>
</dbReference>
<reference evidence="6 7" key="1">
    <citation type="journal article" date="2015" name="Genome Biol. Evol.">
        <title>Phylogenomic analyses indicate that early fungi evolved digesting cell walls of algal ancestors of land plants.</title>
        <authorList>
            <person name="Chang Y."/>
            <person name="Wang S."/>
            <person name="Sekimoto S."/>
            <person name="Aerts A.L."/>
            <person name="Choi C."/>
            <person name="Clum A."/>
            <person name="LaButti K.M."/>
            <person name="Lindquist E.A."/>
            <person name="Yee Ngan C."/>
            <person name="Ohm R.A."/>
            <person name="Salamov A.A."/>
            <person name="Grigoriev I.V."/>
            <person name="Spatafora J.W."/>
            <person name="Berbee M.L."/>
        </authorList>
    </citation>
    <scope>NUCLEOTIDE SEQUENCE [LARGE SCALE GENOMIC DNA]</scope>
    <source>
        <strain evidence="6 7">NRRL 28638</strain>
    </source>
</reference>
<sequence>MVVLDRLLKRLKAQGSRVLIFSQMSRLLDILEDYCEMREYKYCRIDGQTSHEERIDAIDAYNAPDSEKFLFLLTTRAGGLGINLVTADIVIIFDSDWNPQADLQAQDRAHRIGQTKQVYVFRFVTENAIEEKVMERAAQKLRLDQLVIQQGRLSQQQKASSKEDLLAMIQHGAQDMFNSTESTVTEDDIDSILRRGEEKTKELTSKYSQIGIEDLAKFTSESTGSVYLWEGDDYNNKRKDDGSNIGNNWIQPAKRERKVNYAIDDYYREAMRVTPKNTAPRAPRPPKHPNFYDFQFLPKELLDIYQKEIYHYRRTIGYKAGSLPSKDDSDKQDTQEEIEAEQKKIDEAEPLTEEEQELKDKLSDKGFSNWSKREFSSFIKSMEKNGRDALDIISEEVENKTPEEVKEYYKVFWKRYTEISDYQKFIANIERGEQRLRRQNDIQQFLTTKLKQYKMPLFQLKIPYGQSKGKFYSEEEDRFLVIKLAEFGFGNEDVYERIRDSIRSSDLFRFNWFIKSRTSQEINRRCNTLVTLLSRDAGLNF</sequence>
<dbReference type="Gene3D" id="3.40.50.300">
    <property type="entry name" value="P-loop containing nucleotide triphosphate hydrolases"/>
    <property type="match status" value="1"/>
</dbReference>
<dbReference type="PANTHER" id="PTHR45623">
    <property type="entry name" value="CHROMODOMAIN-HELICASE-DNA-BINDING PROTEIN 3-RELATED-RELATED"/>
    <property type="match status" value="1"/>
</dbReference>
<dbReference type="SUPFAM" id="SSF52540">
    <property type="entry name" value="P-loop containing nucleoside triphosphate hydrolases"/>
    <property type="match status" value="1"/>
</dbReference>
<dbReference type="GO" id="GO:0005634">
    <property type="term" value="C:nucleus"/>
    <property type="evidence" value="ECO:0007669"/>
    <property type="project" value="InterPro"/>
</dbReference>
<evidence type="ECO:0000259" key="5">
    <source>
        <dbReference type="PROSITE" id="PS51293"/>
    </source>
</evidence>
<dbReference type="SUPFAM" id="SSF46689">
    <property type="entry name" value="Homeodomain-like"/>
    <property type="match status" value="2"/>
</dbReference>
<dbReference type="CDD" id="cd00167">
    <property type="entry name" value="SANT"/>
    <property type="match status" value="1"/>
</dbReference>
<feature type="domain" description="Helicase C-terminal" evidence="4">
    <location>
        <begin position="3"/>
        <end position="154"/>
    </location>
</feature>
<dbReference type="Pfam" id="PF00271">
    <property type="entry name" value="Helicase_C"/>
    <property type="match status" value="1"/>
</dbReference>
<dbReference type="GO" id="GO:0034728">
    <property type="term" value="P:nucleosome organization"/>
    <property type="evidence" value="ECO:0007669"/>
    <property type="project" value="TreeGrafter"/>
</dbReference>